<dbReference type="PANTHER" id="PTHR46300">
    <property type="entry name" value="P450, PUTATIVE (EUROFUNG)-RELATED-RELATED"/>
    <property type="match status" value="1"/>
</dbReference>
<evidence type="ECO:0000256" key="2">
    <source>
        <dbReference type="ARBA" id="ARBA00022723"/>
    </source>
</evidence>
<evidence type="ECO:0000256" key="3">
    <source>
        <dbReference type="ARBA" id="ARBA00023002"/>
    </source>
</evidence>
<dbReference type="InterPro" id="IPR050364">
    <property type="entry name" value="Cytochrome_P450_fung"/>
</dbReference>
<comment type="similarity">
    <text evidence="1">Belongs to the cytochrome P450 family.</text>
</comment>
<keyword evidence="6" id="KW-1185">Reference proteome</keyword>
<reference evidence="5" key="1">
    <citation type="submission" date="2022-11" db="EMBL/GenBank/DDBJ databases">
        <authorList>
            <person name="Scott C."/>
            <person name="Bruce N."/>
        </authorList>
    </citation>
    <scope>NUCLEOTIDE SEQUENCE</scope>
</reference>
<dbReference type="Proteomes" id="UP000838763">
    <property type="component" value="Unassembled WGS sequence"/>
</dbReference>
<evidence type="ECO:0000256" key="4">
    <source>
        <dbReference type="ARBA" id="ARBA00023004"/>
    </source>
</evidence>
<dbReference type="InterPro" id="IPR002401">
    <property type="entry name" value="Cyt_P450_E_grp-I"/>
</dbReference>
<gene>
    <name evidence="5" type="ORF">PPNO1_LOCUS473</name>
</gene>
<organism evidence="5 6">
    <name type="scientific">Parascedosporium putredinis</name>
    <dbReference type="NCBI Taxonomy" id="1442378"/>
    <lineage>
        <taxon>Eukaryota</taxon>
        <taxon>Fungi</taxon>
        <taxon>Dikarya</taxon>
        <taxon>Ascomycota</taxon>
        <taxon>Pezizomycotina</taxon>
        <taxon>Sordariomycetes</taxon>
        <taxon>Hypocreomycetidae</taxon>
        <taxon>Microascales</taxon>
        <taxon>Microascaceae</taxon>
        <taxon>Parascedosporium</taxon>
    </lineage>
</organism>
<dbReference type="GO" id="GO:0020037">
    <property type="term" value="F:heme binding"/>
    <property type="evidence" value="ECO:0007669"/>
    <property type="project" value="InterPro"/>
</dbReference>
<dbReference type="Pfam" id="PF00067">
    <property type="entry name" value="p450"/>
    <property type="match status" value="1"/>
</dbReference>
<dbReference type="EMBL" id="CALLCH030000001">
    <property type="protein sequence ID" value="CAI4210672.1"/>
    <property type="molecule type" value="Genomic_DNA"/>
</dbReference>
<name>A0A9P1GVA7_9PEZI</name>
<dbReference type="Gene3D" id="1.10.630.10">
    <property type="entry name" value="Cytochrome P450"/>
    <property type="match status" value="1"/>
</dbReference>
<dbReference type="AlphaFoldDB" id="A0A9P1GVA7"/>
<dbReference type="PANTHER" id="PTHR46300:SF5">
    <property type="entry name" value="CYTOCHROME P450"/>
    <property type="match status" value="1"/>
</dbReference>
<dbReference type="SUPFAM" id="SSF48264">
    <property type="entry name" value="Cytochrome P450"/>
    <property type="match status" value="1"/>
</dbReference>
<sequence>MVKANAMKENEGLRPRWIFDCLAALDSDLLNHSDVIYLESLGQPIVVLNTAEAAVELLRRRAVNYSDRPRFTLFEVMGWGATLTFLPFGPQWRMHRKVLQTNLSPSKVRQWHTLQVREARRAAASMFAPKASTWRDVLKRFSVAIVLMVSYGIEVDSDDDEYVKIANDAIYATGNGGLPPVVLSTYFHLLTYRAGCIALARHLPNWLIRDWPLKFAREWGWAIRKLHDVPFAEVKAEVDDGIVRKSLAHQLLWDYRLLKMQGMNPSFKLEDIKGASGAVFIAGADTTWATLAVFMLCMVLFPEVQDKAQAELDSVLGPNQLPNFDDRPRLPYIDLLLHEIFRYDIPLASMT</sequence>
<evidence type="ECO:0008006" key="7">
    <source>
        <dbReference type="Google" id="ProtNLM"/>
    </source>
</evidence>
<accession>A0A9P1GVA7</accession>
<dbReference type="GO" id="GO:0005506">
    <property type="term" value="F:iron ion binding"/>
    <property type="evidence" value="ECO:0007669"/>
    <property type="project" value="InterPro"/>
</dbReference>
<dbReference type="GO" id="GO:0016705">
    <property type="term" value="F:oxidoreductase activity, acting on paired donors, with incorporation or reduction of molecular oxygen"/>
    <property type="evidence" value="ECO:0007669"/>
    <property type="project" value="InterPro"/>
</dbReference>
<evidence type="ECO:0000313" key="5">
    <source>
        <dbReference type="EMBL" id="CAI4210672.1"/>
    </source>
</evidence>
<dbReference type="PRINTS" id="PR00463">
    <property type="entry name" value="EP450I"/>
</dbReference>
<evidence type="ECO:0000313" key="6">
    <source>
        <dbReference type="Proteomes" id="UP000838763"/>
    </source>
</evidence>
<evidence type="ECO:0000256" key="1">
    <source>
        <dbReference type="ARBA" id="ARBA00010617"/>
    </source>
</evidence>
<keyword evidence="4" id="KW-0408">Iron</keyword>
<proteinExistence type="inferred from homology"/>
<protein>
    <recommendedName>
        <fullName evidence="7">Cytochrome P450</fullName>
    </recommendedName>
</protein>
<dbReference type="InterPro" id="IPR036396">
    <property type="entry name" value="Cyt_P450_sf"/>
</dbReference>
<dbReference type="OrthoDB" id="1103324at2759"/>
<keyword evidence="3" id="KW-0560">Oxidoreductase</keyword>
<dbReference type="GO" id="GO:0004497">
    <property type="term" value="F:monooxygenase activity"/>
    <property type="evidence" value="ECO:0007669"/>
    <property type="project" value="InterPro"/>
</dbReference>
<keyword evidence="2" id="KW-0479">Metal-binding</keyword>
<dbReference type="InterPro" id="IPR001128">
    <property type="entry name" value="Cyt_P450"/>
</dbReference>
<comment type="caution">
    <text evidence="5">The sequence shown here is derived from an EMBL/GenBank/DDBJ whole genome shotgun (WGS) entry which is preliminary data.</text>
</comment>